<dbReference type="PROSITE" id="PS50850">
    <property type="entry name" value="MFS"/>
    <property type="match status" value="1"/>
</dbReference>
<keyword evidence="5 6" id="KW-0472">Membrane</keyword>
<feature type="transmembrane region" description="Helical" evidence="6">
    <location>
        <begin position="322"/>
        <end position="340"/>
    </location>
</feature>
<dbReference type="InterPro" id="IPR020846">
    <property type="entry name" value="MFS_dom"/>
</dbReference>
<evidence type="ECO:0000259" key="7">
    <source>
        <dbReference type="PROSITE" id="PS50850"/>
    </source>
</evidence>
<keyword evidence="3 6" id="KW-0812">Transmembrane</keyword>
<sequence length="423" mass="44705">MSAPQTRTPLPPFPYLALFTVAVATFLSVTIEMLPTGLLPEMSDELGVTESMIGLTVSVFAFTVVLSSALLSHLTRRFDRHKLVVIVLLVLAASTVLTAFAPNYGVLIASRVLGGLAHGLFWAVMGAYASYLVPKEQLGRAVSISLGGGSLAFVFGVPLGVTLGHAVGWRMAFLVLAGLALVGTFFVYKFLPPVKAGASTPTMSIAVASSTSTGSVTVLADSTHAPRREQSVLAVVIVCLITAVTMIGQYTFYTYITPFLERSVGVSKDFISPALFGYGVMGLLSLVIVAAWLGSRPRLGLIIALVTVFVSVLTLAVWPGFLWLGIIAFLMWGLAGGMLPPLLQTRVLRAAPARIRDVSSAFYTTAFNSGIGGGALVGALALEHWGLGVLPYIHAAFLVVAILLVIVADVVLHGVKQRRVIEH</sequence>
<feature type="transmembrane region" description="Helical" evidence="6">
    <location>
        <begin position="141"/>
        <end position="161"/>
    </location>
</feature>
<feature type="transmembrane region" description="Helical" evidence="6">
    <location>
        <begin position="167"/>
        <end position="188"/>
    </location>
</feature>
<feature type="transmembrane region" description="Helical" evidence="6">
    <location>
        <begin position="12"/>
        <end position="31"/>
    </location>
</feature>
<feature type="transmembrane region" description="Helical" evidence="6">
    <location>
        <begin position="83"/>
        <end position="102"/>
    </location>
</feature>
<evidence type="ECO:0000256" key="2">
    <source>
        <dbReference type="ARBA" id="ARBA00022475"/>
    </source>
</evidence>
<protein>
    <submittedName>
        <fullName evidence="8">MFS transporter</fullName>
    </submittedName>
</protein>
<dbReference type="Proteomes" id="UP000244978">
    <property type="component" value="Unassembled WGS sequence"/>
</dbReference>
<name>A0A2U1T2P3_9MICO</name>
<dbReference type="EMBL" id="QEEX01000001">
    <property type="protein sequence ID" value="PWB98136.1"/>
    <property type="molecule type" value="Genomic_DNA"/>
</dbReference>
<feature type="transmembrane region" description="Helical" evidence="6">
    <location>
        <begin position="232"/>
        <end position="250"/>
    </location>
</feature>
<evidence type="ECO:0000313" key="8">
    <source>
        <dbReference type="EMBL" id="PWB98136.1"/>
    </source>
</evidence>
<keyword evidence="2" id="KW-1003">Cell membrane</keyword>
<dbReference type="Pfam" id="PF07690">
    <property type="entry name" value="MFS_1"/>
    <property type="match status" value="1"/>
</dbReference>
<dbReference type="InterPro" id="IPR011701">
    <property type="entry name" value="MFS"/>
</dbReference>
<dbReference type="PANTHER" id="PTHR43124">
    <property type="entry name" value="PURINE EFFLUX PUMP PBUE"/>
    <property type="match status" value="1"/>
</dbReference>
<evidence type="ECO:0000256" key="4">
    <source>
        <dbReference type="ARBA" id="ARBA00022989"/>
    </source>
</evidence>
<proteinExistence type="predicted"/>
<feature type="transmembrane region" description="Helical" evidence="6">
    <location>
        <begin position="361"/>
        <end position="380"/>
    </location>
</feature>
<dbReference type="Gene3D" id="1.20.1250.20">
    <property type="entry name" value="MFS general substrate transporter like domains"/>
    <property type="match status" value="1"/>
</dbReference>
<organism evidence="8 9">
    <name type="scientific">Homoserinimonas hongtaonis</name>
    <dbReference type="NCBI Taxonomy" id="2079791"/>
    <lineage>
        <taxon>Bacteria</taxon>
        <taxon>Bacillati</taxon>
        <taxon>Actinomycetota</taxon>
        <taxon>Actinomycetes</taxon>
        <taxon>Micrococcales</taxon>
        <taxon>Microbacteriaceae</taxon>
        <taxon>Homoserinimonas</taxon>
    </lineage>
</organism>
<dbReference type="InterPro" id="IPR036259">
    <property type="entry name" value="MFS_trans_sf"/>
</dbReference>
<comment type="caution">
    <text evidence="8">The sequence shown here is derived from an EMBL/GenBank/DDBJ whole genome shotgun (WGS) entry which is preliminary data.</text>
</comment>
<accession>A0A2U1T2P3</accession>
<feature type="transmembrane region" description="Helical" evidence="6">
    <location>
        <begin position="108"/>
        <end position="129"/>
    </location>
</feature>
<evidence type="ECO:0000256" key="3">
    <source>
        <dbReference type="ARBA" id="ARBA00022692"/>
    </source>
</evidence>
<keyword evidence="4 6" id="KW-1133">Transmembrane helix</keyword>
<feature type="transmembrane region" description="Helical" evidence="6">
    <location>
        <begin position="51"/>
        <end position="71"/>
    </location>
</feature>
<feature type="transmembrane region" description="Helical" evidence="6">
    <location>
        <begin position="299"/>
        <end position="316"/>
    </location>
</feature>
<dbReference type="CDD" id="cd17324">
    <property type="entry name" value="MFS_NepI_like"/>
    <property type="match status" value="1"/>
</dbReference>
<evidence type="ECO:0000256" key="1">
    <source>
        <dbReference type="ARBA" id="ARBA00004651"/>
    </source>
</evidence>
<gene>
    <name evidence="8" type="ORF">DF220_10090</name>
</gene>
<dbReference type="PANTHER" id="PTHR43124:SF3">
    <property type="entry name" value="CHLORAMPHENICOL EFFLUX PUMP RV0191"/>
    <property type="match status" value="1"/>
</dbReference>
<evidence type="ECO:0000256" key="5">
    <source>
        <dbReference type="ARBA" id="ARBA00023136"/>
    </source>
</evidence>
<dbReference type="InterPro" id="IPR050189">
    <property type="entry name" value="MFS_Efflux_Transporters"/>
</dbReference>
<dbReference type="GO" id="GO:0005886">
    <property type="term" value="C:plasma membrane"/>
    <property type="evidence" value="ECO:0007669"/>
    <property type="project" value="UniProtKB-SubCell"/>
</dbReference>
<reference evidence="9" key="1">
    <citation type="submission" date="2018-04" db="EMBL/GenBank/DDBJ databases">
        <authorList>
            <person name="Liu S."/>
            <person name="Wang Z."/>
            <person name="Li J."/>
        </authorList>
    </citation>
    <scope>NUCLEOTIDE SEQUENCE [LARGE SCALE GENOMIC DNA]</scope>
    <source>
        <strain evidence="9">S1194</strain>
    </source>
</reference>
<keyword evidence="9" id="KW-1185">Reference proteome</keyword>
<evidence type="ECO:0000313" key="9">
    <source>
        <dbReference type="Proteomes" id="UP000244978"/>
    </source>
</evidence>
<dbReference type="SUPFAM" id="SSF103473">
    <property type="entry name" value="MFS general substrate transporter"/>
    <property type="match status" value="1"/>
</dbReference>
<comment type="subcellular location">
    <subcellularLocation>
        <location evidence="1">Cell membrane</location>
        <topology evidence="1">Multi-pass membrane protein</topology>
    </subcellularLocation>
</comment>
<dbReference type="AlphaFoldDB" id="A0A2U1T2P3"/>
<feature type="transmembrane region" description="Helical" evidence="6">
    <location>
        <begin position="392"/>
        <end position="412"/>
    </location>
</feature>
<feature type="domain" description="Major facilitator superfamily (MFS) profile" evidence="7">
    <location>
        <begin position="17"/>
        <end position="419"/>
    </location>
</feature>
<feature type="transmembrane region" description="Helical" evidence="6">
    <location>
        <begin position="270"/>
        <end position="292"/>
    </location>
</feature>
<evidence type="ECO:0000256" key="6">
    <source>
        <dbReference type="SAM" id="Phobius"/>
    </source>
</evidence>
<dbReference type="GO" id="GO:0022857">
    <property type="term" value="F:transmembrane transporter activity"/>
    <property type="evidence" value="ECO:0007669"/>
    <property type="project" value="InterPro"/>
</dbReference>